<dbReference type="Proteomes" id="UP000021108">
    <property type="component" value="Unassembled WGS sequence"/>
</dbReference>
<dbReference type="RefSeq" id="WP_032060207.1">
    <property type="nucleotide sequence ID" value="NZ_JEXD01000072.1"/>
</dbReference>
<dbReference type="AlphaFoldDB" id="A0A009P7S6"/>
<reference evidence="1 2" key="1">
    <citation type="submission" date="2014-02" db="EMBL/GenBank/DDBJ databases">
        <title>Comparative genomics and transcriptomics to identify genetic mechanisms underlying the emergence of carbapenem resistant Acinetobacter baumannii (CRAb).</title>
        <authorList>
            <person name="Harris A.D."/>
            <person name="Johnson K.J."/>
            <person name="George J."/>
            <person name="Shefchek K."/>
            <person name="Daugherty S.C."/>
            <person name="Parankush S."/>
            <person name="Sadzewicz L."/>
            <person name="Tallon L."/>
            <person name="Sengamalay N."/>
            <person name="Hazen T.H."/>
            <person name="Rasko D.A."/>
        </authorList>
    </citation>
    <scope>NUCLEOTIDE SEQUENCE [LARGE SCALE GENOMIC DNA]</scope>
    <source>
        <strain evidence="1 2">625974</strain>
    </source>
</reference>
<accession>A0A009P7S6</accession>
<comment type="caution">
    <text evidence="1">The sequence shown here is derived from an EMBL/GenBank/DDBJ whole genome shotgun (WGS) entry which is preliminary data.</text>
</comment>
<evidence type="ECO:0008006" key="3">
    <source>
        <dbReference type="Google" id="ProtNLM"/>
    </source>
</evidence>
<dbReference type="EMBL" id="JEXD01000072">
    <property type="protein sequence ID" value="EXC04151.1"/>
    <property type="molecule type" value="Genomic_DNA"/>
</dbReference>
<evidence type="ECO:0000313" key="2">
    <source>
        <dbReference type="Proteomes" id="UP000021108"/>
    </source>
</evidence>
<sequence>MSLTPQAIPGMRARLHMPEEILSLPVAGTGVVSDGEVVIQSADGKTVSAVTGATNTKFGVVVFQHVGKSGKNALGKEAYQAKDCAPVMQIGSIWVKPSAPVIDINAKVYVRTSNPTAQAPLGSLSSSALDSTELPNASWETITGPDGLAILRLRGA</sequence>
<proteinExistence type="predicted"/>
<name>A0A009P7S6_ACIBA</name>
<dbReference type="Pfam" id="PF22758">
    <property type="entry name" value="Phage_cement"/>
    <property type="match status" value="1"/>
</dbReference>
<gene>
    <name evidence="1" type="ORF">J506_3944</name>
</gene>
<organism evidence="1 2">
    <name type="scientific">Acinetobacter baumannii 625974</name>
    <dbReference type="NCBI Taxonomy" id="1310607"/>
    <lineage>
        <taxon>Bacteria</taxon>
        <taxon>Pseudomonadati</taxon>
        <taxon>Pseudomonadota</taxon>
        <taxon>Gammaproteobacteria</taxon>
        <taxon>Moraxellales</taxon>
        <taxon>Moraxellaceae</taxon>
        <taxon>Acinetobacter</taxon>
        <taxon>Acinetobacter calcoaceticus/baumannii complex</taxon>
    </lineage>
</organism>
<dbReference type="PATRIC" id="fig|1310607.3.peg.3809"/>
<dbReference type="InterPro" id="IPR054438">
    <property type="entry name" value="Struct_cement_gp24/gp6"/>
</dbReference>
<protein>
    <recommendedName>
        <fullName evidence="3">Bacteriophage protein</fullName>
    </recommendedName>
</protein>
<evidence type="ECO:0000313" key="1">
    <source>
        <dbReference type="EMBL" id="EXC04151.1"/>
    </source>
</evidence>